<comment type="caution">
    <text evidence="2">The sequence shown here is derived from an EMBL/GenBank/DDBJ whole genome shotgun (WGS) entry which is preliminary data.</text>
</comment>
<accession>A0A4Q1CFU8</accession>
<dbReference type="OrthoDB" id="1349336at2"/>
<gene>
    <name evidence="2" type="ORF">ESA94_16085</name>
</gene>
<evidence type="ECO:0008006" key="4">
    <source>
        <dbReference type="Google" id="ProtNLM"/>
    </source>
</evidence>
<feature type="transmembrane region" description="Helical" evidence="1">
    <location>
        <begin position="7"/>
        <end position="28"/>
    </location>
</feature>
<reference evidence="2 3" key="1">
    <citation type="submission" date="2019-01" db="EMBL/GenBank/DDBJ databases">
        <title>Lacibacter sp. strain TTM-7.</title>
        <authorList>
            <person name="Chen W.-M."/>
        </authorList>
    </citation>
    <scope>NUCLEOTIDE SEQUENCE [LARGE SCALE GENOMIC DNA]</scope>
    <source>
        <strain evidence="2 3">TTM-7</strain>
    </source>
</reference>
<organism evidence="2 3">
    <name type="scientific">Lacibacter luteus</name>
    <dbReference type="NCBI Taxonomy" id="2508719"/>
    <lineage>
        <taxon>Bacteria</taxon>
        <taxon>Pseudomonadati</taxon>
        <taxon>Bacteroidota</taxon>
        <taxon>Chitinophagia</taxon>
        <taxon>Chitinophagales</taxon>
        <taxon>Chitinophagaceae</taxon>
        <taxon>Lacibacter</taxon>
    </lineage>
</organism>
<proteinExistence type="predicted"/>
<protein>
    <recommendedName>
        <fullName evidence="4">DUF3810 family protein</fullName>
    </recommendedName>
</protein>
<keyword evidence="1" id="KW-1133">Transmembrane helix</keyword>
<keyword evidence="1" id="KW-0812">Transmembrane</keyword>
<dbReference type="AlphaFoldDB" id="A0A4Q1CFU8"/>
<evidence type="ECO:0000256" key="1">
    <source>
        <dbReference type="SAM" id="Phobius"/>
    </source>
</evidence>
<name>A0A4Q1CFU8_9BACT</name>
<keyword evidence="3" id="KW-1185">Reference proteome</keyword>
<sequence>MKLIQLTWRLILPLTIILFGLITKWWYVLPVDAPDTMMVGFPLAFAADGWHTSMSLQIFVLEFLFDFIIYFLFCFIIVFLFHHYWTKIKASKWLTGFLWTFSTIIIAIAVFIGSFSEQNFEIKRDWDRQILTTGFKLTWTHQDRPDFAKYDPNKK</sequence>
<dbReference type="RefSeq" id="WP_129131962.1">
    <property type="nucleotide sequence ID" value="NZ_SDHW01000005.1"/>
</dbReference>
<dbReference type="EMBL" id="SDHW01000005">
    <property type="protein sequence ID" value="RXK58906.1"/>
    <property type="molecule type" value="Genomic_DNA"/>
</dbReference>
<dbReference type="Proteomes" id="UP000290204">
    <property type="component" value="Unassembled WGS sequence"/>
</dbReference>
<feature type="transmembrane region" description="Helical" evidence="1">
    <location>
        <begin position="58"/>
        <end position="81"/>
    </location>
</feature>
<keyword evidence="1" id="KW-0472">Membrane</keyword>
<evidence type="ECO:0000313" key="3">
    <source>
        <dbReference type="Proteomes" id="UP000290204"/>
    </source>
</evidence>
<feature type="transmembrane region" description="Helical" evidence="1">
    <location>
        <begin position="93"/>
        <end position="115"/>
    </location>
</feature>
<evidence type="ECO:0000313" key="2">
    <source>
        <dbReference type="EMBL" id="RXK58906.1"/>
    </source>
</evidence>